<evidence type="ECO:0000256" key="3">
    <source>
        <dbReference type="ARBA" id="ARBA00022989"/>
    </source>
</evidence>
<feature type="transmembrane region" description="Helical" evidence="5">
    <location>
        <begin position="21"/>
        <end position="41"/>
    </location>
</feature>
<dbReference type="InterPro" id="IPR013714">
    <property type="entry name" value="Golgi_TVP15"/>
</dbReference>
<dbReference type="EMBL" id="BQMJ01000033">
    <property type="protein sequence ID" value="GJQ12423.1"/>
    <property type="molecule type" value="Genomic_DNA"/>
</dbReference>
<dbReference type="OrthoDB" id="6957at2759"/>
<evidence type="ECO:0000256" key="5">
    <source>
        <dbReference type="SAM" id="Phobius"/>
    </source>
</evidence>
<keyword evidence="3 5" id="KW-1133">Transmembrane helix</keyword>
<dbReference type="Proteomes" id="UP001061958">
    <property type="component" value="Unassembled WGS sequence"/>
</dbReference>
<dbReference type="EMBL" id="BQMJ01000034">
    <property type="protein sequence ID" value="GJQ12538.1"/>
    <property type="molecule type" value="Genomic_DNA"/>
</dbReference>
<keyword evidence="2 5" id="KW-0812">Transmembrane</keyword>
<protein>
    <submittedName>
        <fullName evidence="6">Uncharacterized protein</fullName>
    </submittedName>
</protein>
<sequence>MKWTFRNYVLMLRFPWSFFNVWGTCLSLATCISGLASLFQWTSFRETLIAIYIIIFGCFWLLLELFPFPFVAFQWDVLYSWLGRGFIMILLGILQWTSSSLSFIVGCLVFALGWSCVLISLLSLRYSNFCPDHMTTLFHSTLEEQPEYIPPPPSEFA</sequence>
<comment type="subcellular location">
    <subcellularLocation>
        <location evidence="1">Membrane</location>
        <topology evidence="1">Multi-pass membrane protein</topology>
    </subcellularLocation>
</comment>
<proteinExistence type="predicted"/>
<reference evidence="6" key="2">
    <citation type="submission" date="2022-01" db="EMBL/GenBank/DDBJ databases">
        <authorList>
            <person name="Hirooka S."/>
            <person name="Miyagishima S.Y."/>
        </authorList>
    </citation>
    <scope>NUCLEOTIDE SEQUENCE</scope>
    <source>
        <strain evidence="6">NBRC 102759</strain>
    </source>
</reference>
<keyword evidence="4 5" id="KW-0472">Membrane</keyword>
<organism evidence="6 8">
    <name type="scientific">Galdieria partita</name>
    <dbReference type="NCBI Taxonomy" id="83374"/>
    <lineage>
        <taxon>Eukaryota</taxon>
        <taxon>Rhodophyta</taxon>
        <taxon>Bangiophyceae</taxon>
        <taxon>Galdieriales</taxon>
        <taxon>Galdieriaceae</taxon>
        <taxon>Galdieria</taxon>
    </lineage>
</organism>
<accession>A0A9C7PX58</accession>
<reference evidence="6" key="1">
    <citation type="journal article" date="2022" name="Proc. Natl. Acad. Sci. U.S.A.">
        <title>Life cycle and functional genomics of the unicellular red alga Galdieria for elucidating algal and plant evolution and industrial use.</title>
        <authorList>
            <person name="Hirooka S."/>
            <person name="Itabashi T."/>
            <person name="Ichinose T.M."/>
            <person name="Onuma R."/>
            <person name="Fujiwara T."/>
            <person name="Yamashita S."/>
            <person name="Jong L.W."/>
            <person name="Tomita R."/>
            <person name="Iwane A.H."/>
            <person name="Miyagishima S.Y."/>
        </authorList>
    </citation>
    <scope>NUCLEOTIDE SEQUENCE</scope>
    <source>
        <strain evidence="6">NBRC 102759</strain>
    </source>
</reference>
<gene>
    <name evidence="6" type="ORF">GpartN1_g4214.t1</name>
    <name evidence="7" type="ORF">GpartN1_g4329.t1</name>
</gene>
<name>A0A9C7PX58_9RHOD</name>
<feature type="transmembrane region" description="Helical" evidence="5">
    <location>
        <begin position="103"/>
        <end position="124"/>
    </location>
</feature>
<evidence type="ECO:0000313" key="8">
    <source>
        <dbReference type="Proteomes" id="UP001061958"/>
    </source>
</evidence>
<comment type="caution">
    <text evidence="6">The sequence shown here is derived from an EMBL/GenBank/DDBJ whole genome shotgun (WGS) entry which is preliminary data.</text>
</comment>
<dbReference type="GO" id="GO:0016020">
    <property type="term" value="C:membrane"/>
    <property type="evidence" value="ECO:0007669"/>
    <property type="project" value="UniProtKB-SubCell"/>
</dbReference>
<feature type="transmembrane region" description="Helical" evidence="5">
    <location>
        <begin position="78"/>
        <end position="97"/>
    </location>
</feature>
<dbReference type="AlphaFoldDB" id="A0A9C7PX58"/>
<evidence type="ECO:0000256" key="4">
    <source>
        <dbReference type="ARBA" id="ARBA00023136"/>
    </source>
</evidence>
<evidence type="ECO:0000313" key="7">
    <source>
        <dbReference type="EMBL" id="GJQ12538.1"/>
    </source>
</evidence>
<evidence type="ECO:0000313" key="6">
    <source>
        <dbReference type="EMBL" id="GJQ12423.1"/>
    </source>
</evidence>
<feature type="transmembrane region" description="Helical" evidence="5">
    <location>
        <begin position="47"/>
        <end position="66"/>
    </location>
</feature>
<evidence type="ECO:0000256" key="1">
    <source>
        <dbReference type="ARBA" id="ARBA00004141"/>
    </source>
</evidence>
<dbReference type="Pfam" id="PF08507">
    <property type="entry name" value="COPI_assoc"/>
    <property type="match status" value="1"/>
</dbReference>
<evidence type="ECO:0000256" key="2">
    <source>
        <dbReference type="ARBA" id="ARBA00022692"/>
    </source>
</evidence>
<keyword evidence="8" id="KW-1185">Reference proteome</keyword>